<dbReference type="AlphaFoldDB" id="A0A9P6EQ53"/>
<comment type="caution">
    <text evidence="2">The sequence shown here is derived from an EMBL/GenBank/DDBJ whole genome shotgun (WGS) entry which is preliminary data.</text>
</comment>
<name>A0A9P6EQ53_9AGAR</name>
<dbReference type="PANTHER" id="PTHR19959:SF119">
    <property type="entry name" value="FUNGAL LIPASE-LIKE DOMAIN-CONTAINING PROTEIN"/>
    <property type="match status" value="1"/>
</dbReference>
<evidence type="ECO:0000313" key="2">
    <source>
        <dbReference type="EMBL" id="KAF9533226.1"/>
    </source>
</evidence>
<dbReference type="PANTHER" id="PTHR19959">
    <property type="entry name" value="KINESIN LIGHT CHAIN"/>
    <property type="match status" value="1"/>
</dbReference>
<dbReference type="Gene3D" id="1.25.40.10">
    <property type="entry name" value="Tetratricopeptide repeat domain"/>
    <property type="match status" value="2"/>
</dbReference>
<organism evidence="2 3">
    <name type="scientific">Crepidotus variabilis</name>
    <dbReference type="NCBI Taxonomy" id="179855"/>
    <lineage>
        <taxon>Eukaryota</taxon>
        <taxon>Fungi</taxon>
        <taxon>Dikarya</taxon>
        <taxon>Basidiomycota</taxon>
        <taxon>Agaricomycotina</taxon>
        <taxon>Agaricomycetes</taxon>
        <taxon>Agaricomycetidae</taxon>
        <taxon>Agaricales</taxon>
        <taxon>Agaricineae</taxon>
        <taxon>Crepidotaceae</taxon>
        <taxon>Crepidotus</taxon>
    </lineage>
</organism>
<dbReference type="Proteomes" id="UP000807306">
    <property type="component" value="Unassembled WGS sequence"/>
</dbReference>
<dbReference type="Pfam" id="PF12770">
    <property type="entry name" value="CHAT"/>
    <property type="match status" value="1"/>
</dbReference>
<dbReference type="OrthoDB" id="9991317at2759"/>
<gene>
    <name evidence="2" type="ORF">CPB83DRAFT_873761</name>
</gene>
<accession>A0A9P6EQ53</accession>
<evidence type="ECO:0000259" key="1">
    <source>
        <dbReference type="Pfam" id="PF12770"/>
    </source>
</evidence>
<sequence length="1189" mass="133046">METSITSFSHPEIAGSGNRLPVPPNASLVAMIAVGIVLRDITLECSQQDAQYHAFDFLQMTVTIVDAIGEKREPRPLVWLERTSKTSWKYHDSIEWNPNISEVALVVRSEKTGDFGHLTLTKETVKAASQDDSSKYQVIQYKMDITTSDTPLIWVKFTVSTANSSSSHHNPENVCLDANLGKHYHSLGETSRRRFYQTKNLADLNDAIENLQKAIETVPKGDPDTIAILGTLGISLLARFQLRGDLADISQAIEHQLHAVRLTSEDHPGLLDRLTILAMSFKHRFEQTNNLSDVLSAIDHQRKAIGLIPQAHPNLPLELEKLGSFFWSCFQRTRSISDISEAIEYQQKAVEITSGDHPDLARRLHILSTLFKQRFDAHPRYLSDVSYAIEHQQRAVLLTSEGNPTLPSQLEVLGNLFWTRFQQTGDLPNLFDALKQHQQIILLTPEGHPDLPRRLNNIGSTFAFLFQRTSDITYISSAIEHQEKAILLAPEDHVSLPFWLNSLGSSFTHRSTQTRDLADVSSAVKYQQRACSLTPEGHPILPSYLNNLGTSLRVRFEYTGDLDDLSDAIEHQKVMVSRLPEGHFHSASQLHNLGNYLFRRFEQTSDVADCREAITNYHLATRQTASHFSDRLTAAKSWVDCSRKLQDHAETLEAYGHIIGLLSEFASLDRTIQNRYTNLVDVSKNTAEAVAFALTTGSANAALEWLEQGRCIVWTQLNLLRTPVDTLRLHDKQLANQFLTVSKALEASGSRPDPFGKSVVDKKNVDHDLITDQVHAHAKLAQEREELLAQIRNIPEFTDFLRPLKAPSILSQLPEDGPVIIINVHPERCEALALLYGADEPLHIPLNNFSYVQAEVLRRELRGHLASEGLRMRSDRAGRVRPKSKISFLRQTLRELWIGVVQPILESLGYSSPPAHRKRIWWCPTGPLVFLPIHAAGILSTKTTKAGPCLSDFVVSSYIPTITTLLEKISNAGKLNLEQPKNNLFLLSQPNALPHFPISGTTTETQTVLKRMEDPDIGAVLLEGEDGTLDKVTEQMKSHGWIHFATHASQNTNEPLQSGFYIQGGQLTVDEIIRQQLVSTEFAYLSACETSVGDEKLSEEVVHLAAGMLAAGYQGVVATMWAIKDHYAPVIAEDFYGYLLQAKHDRGARRLDSRIAAYALDDAIQRLKAKLGDDEAALLIWVPYIHLGL</sequence>
<evidence type="ECO:0000313" key="3">
    <source>
        <dbReference type="Proteomes" id="UP000807306"/>
    </source>
</evidence>
<protein>
    <submittedName>
        <fullName evidence="2">CHAT domain-containing protein</fullName>
    </submittedName>
</protein>
<keyword evidence="3" id="KW-1185">Reference proteome</keyword>
<reference evidence="2" key="1">
    <citation type="submission" date="2020-11" db="EMBL/GenBank/DDBJ databases">
        <authorList>
            <consortium name="DOE Joint Genome Institute"/>
            <person name="Ahrendt S."/>
            <person name="Riley R."/>
            <person name="Andreopoulos W."/>
            <person name="Labutti K."/>
            <person name="Pangilinan J."/>
            <person name="Ruiz-Duenas F.J."/>
            <person name="Barrasa J.M."/>
            <person name="Sanchez-Garcia M."/>
            <person name="Camarero S."/>
            <person name="Miyauchi S."/>
            <person name="Serrano A."/>
            <person name="Linde D."/>
            <person name="Babiker R."/>
            <person name="Drula E."/>
            <person name="Ayuso-Fernandez I."/>
            <person name="Pacheco R."/>
            <person name="Padilla G."/>
            <person name="Ferreira P."/>
            <person name="Barriuso J."/>
            <person name="Kellner H."/>
            <person name="Castanera R."/>
            <person name="Alfaro M."/>
            <person name="Ramirez L."/>
            <person name="Pisabarro A.G."/>
            <person name="Kuo A."/>
            <person name="Tritt A."/>
            <person name="Lipzen A."/>
            <person name="He G."/>
            <person name="Yan M."/>
            <person name="Ng V."/>
            <person name="Cullen D."/>
            <person name="Martin F."/>
            <person name="Rosso M.-N."/>
            <person name="Henrissat B."/>
            <person name="Hibbett D."/>
            <person name="Martinez A.T."/>
            <person name="Grigoriev I.V."/>
        </authorList>
    </citation>
    <scope>NUCLEOTIDE SEQUENCE</scope>
    <source>
        <strain evidence="2">CBS 506.95</strain>
    </source>
</reference>
<proteinExistence type="predicted"/>
<dbReference type="EMBL" id="MU157829">
    <property type="protein sequence ID" value="KAF9533226.1"/>
    <property type="molecule type" value="Genomic_DNA"/>
</dbReference>
<dbReference type="InterPro" id="IPR011990">
    <property type="entry name" value="TPR-like_helical_dom_sf"/>
</dbReference>
<dbReference type="InterPro" id="IPR024983">
    <property type="entry name" value="CHAT_dom"/>
</dbReference>
<feature type="domain" description="CHAT" evidence="1">
    <location>
        <begin position="891"/>
        <end position="1187"/>
    </location>
</feature>